<evidence type="ECO:0000256" key="7">
    <source>
        <dbReference type="ARBA" id="ARBA00022764"/>
    </source>
</evidence>
<organism evidence="11 12">
    <name type="scientific">Desulfosoma caldarium</name>
    <dbReference type="NCBI Taxonomy" id="610254"/>
    <lineage>
        <taxon>Bacteria</taxon>
        <taxon>Pseudomonadati</taxon>
        <taxon>Thermodesulfobacteriota</taxon>
        <taxon>Syntrophobacteria</taxon>
        <taxon>Syntrophobacterales</taxon>
        <taxon>Syntrophobacteraceae</taxon>
        <taxon>Desulfosoma</taxon>
    </lineage>
</organism>
<comment type="cofactor">
    <cofactor evidence="1 9">
        <name>Ni(2+)</name>
        <dbReference type="ChEBI" id="CHEBI:49786"/>
    </cofactor>
</comment>
<name>A0A3N1UE65_9BACT</name>
<keyword evidence="9" id="KW-0460">Magnesium</keyword>
<dbReference type="Pfam" id="PF00374">
    <property type="entry name" value="NiFeSe_Hases"/>
    <property type="match status" value="1"/>
</dbReference>
<feature type="binding site" evidence="9">
    <location>
        <position position="525"/>
    </location>
    <ligand>
        <name>Ni(2+)</name>
        <dbReference type="ChEBI" id="CHEBI:49786"/>
    </ligand>
</feature>
<keyword evidence="6 9" id="KW-0479">Metal-binding</keyword>
<comment type="cofactor">
    <cofactor evidence="9">
        <name>Fe cation</name>
        <dbReference type="ChEBI" id="CHEBI:24875"/>
    </cofactor>
</comment>
<dbReference type="Gene3D" id="1.10.645.10">
    <property type="entry name" value="Cytochrome-c3 Hydrogenase, chain B"/>
    <property type="match status" value="1"/>
</dbReference>
<gene>
    <name evidence="11" type="ORF">EDC27_3060</name>
</gene>
<keyword evidence="9" id="KW-0408">Iron</keyword>
<keyword evidence="7" id="KW-0574">Periplasm</keyword>
<dbReference type="AlphaFoldDB" id="A0A3N1UE65"/>
<evidence type="ECO:0000256" key="1">
    <source>
        <dbReference type="ARBA" id="ARBA00001967"/>
    </source>
</evidence>
<dbReference type="PANTHER" id="PTHR42958:SF2">
    <property type="entry name" value="UPTAKE HYDROGENASE LARGE SUBUNIT"/>
    <property type="match status" value="1"/>
</dbReference>
<evidence type="ECO:0000256" key="2">
    <source>
        <dbReference type="ARBA" id="ARBA00004418"/>
    </source>
</evidence>
<dbReference type="InterPro" id="IPR018194">
    <property type="entry name" value="Ni-dep_hyd_lsu_Ni_BS"/>
</dbReference>
<dbReference type="SUPFAM" id="SSF56762">
    <property type="entry name" value="HydB/Nqo4-like"/>
    <property type="match status" value="1"/>
</dbReference>
<feature type="binding site" evidence="9">
    <location>
        <position position="42"/>
    </location>
    <ligand>
        <name>Mg(2+)</name>
        <dbReference type="ChEBI" id="CHEBI:18420"/>
    </ligand>
</feature>
<dbReference type="OrthoDB" id="9761717at2"/>
<feature type="binding site" evidence="9">
    <location>
        <position position="61"/>
    </location>
    <ligand>
        <name>Ni(2+)</name>
        <dbReference type="ChEBI" id="CHEBI:49786"/>
    </ligand>
</feature>
<keyword evidence="12" id="KW-1185">Reference proteome</keyword>
<proteinExistence type="inferred from homology"/>
<dbReference type="GO" id="GO:0008901">
    <property type="term" value="F:ferredoxin hydrogenase activity"/>
    <property type="evidence" value="ECO:0007669"/>
    <property type="project" value="InterPro"/>
</dbReference>
<evidence type="ECO:0000256" key="10">
    <source>
        <dbReference type="RuleBase" id="RU003896"/>
    </source>
</evidence>
<dbReference type="InterPro" id="IPR001501">
    <property type="entry name" value="Ni-dep_hyd_lsu"/>
</dbReference>
<dbReference type="NCBIfam" id="NF033181">
    <property type="entry name" value="NiFeSe_hydrog"/>
    <property type="match status" value="1"/>
</dbReference>
<evidence type="ECO:0000256" key="5">
    <source>
        <dbReference type="ARBA" id="ARBA00022596"/>
    </source>
</evidence>
<feature type="binding site" evidence="9">
    <location>
        <position position="531"/>
    </location>
    <ligand>
        <name>Mg(2+)</name>
        <dbReference type="ChEBI" id="CHEBI:18420"/>
    </ligand>
</feature>
<dbReference type="RefSeq" id="WP_123291508.1">
    <property type="nucleotide sequence ID" value="NZ_RJVA01000017.1"/>
</dbReference>
<comment type="similarity">
    <text evidence="3 10">Belongs to the [NiFe]/[NiFeSe] hydrogenase large subunit family.</text>
</comment>
<feature type="binding site" evidence="9">
    <location>
        <position position="477"/>
    </location>
    <ligand>
        <name>Mg(2+)</name>
        <dbReference type="ChEBI" id="CHEBI:18420"/>
    </ligand>
</feature>
<evidence type="ECO:0000256" key="4">
    <source>
        <dbReference type="ARBA" id="ARBA00011771"/>
    </source>
</evidence>
<dbReference type="InterPro" id="IPR050867">
    <property type="entry name" value="NiFe/NiFeSe_hydrgnase_LSU"/>
</dbReference>
<evidence type="ECO:0000256" key="6">
    <source>
        <dbReference type="ARBA" id="ARBA00022723"/>
    </source>
</evidence>
<reference evidence="11 12" key="1">
    <citation type="submission" date="2018-11" db="EMBL/GenBank/DDBJ databases">
        <title>Genomic Encyclopedia of Type Strains, Phase IV (KMG-IV): sequencing the most valuable type-strain genomes for metagenomic binning, comparative biology and taxonomic classification.</title>
        <authorList>
            <person name="Goeker M."/>
        </authorList>
    </citation>
    <scope>NUCLEOTIDE SEQUENCE [LARGE SCALE GENOMIC DNA]</scope>
    <source>
        <strain evidence="11 12">DSM 22027</strain>
    </source>
</reference>
<comment type="caution">
    <text evidence="11">The sequence shown here is derived from an EMBL/GenBank/DDBJ whole genome shotgun (WGS) entry which is preliminary data.</text>
</comment>
<comment type="subunit">
    <text evidence="4">Heterodimer of a large and a small subunit.</text>
</comment>
<dbReference type="Proteomes" id="UP000276223">
    <property type="component" value="Unassembled WGS sequence"/>
</dbReference>
<sequence length="546" mass="60067">MAERIVVDPITRIEGHLRIEVEVANGKVTNAWSSSTLFRGLEIILKGRDPRDAWLFTQRACGVCTYVHGLASVRCVDDAVGVTVPDNARLIRNLLMGAQFLHDHIVHFYHLHALDWVDVVSALQADPVKASKIANDVSPAPKSGPSDFKAVQARLKKFVDSGQLGLFANGYWGHPAYKLPPEVNLIAAAHYLEALRQQARTARMHAVFGAKNPHLQSLVVGGVTCAADLNPDRVSEFLYLWKETMDFVNNVYIPDLLAVAGFYKDWGSIGGTTNFLAYGEFPQSAKEPESLFFPRGAIFKRNLGKVDAVDPAKITEHVKHSWYEGDGALNPAQGETKPMFTKLDTADRYSWMKAPRYNGEPMEVGPLARVLVAYGKGHEPTKKAVDGVLKHLGIPVEALFSTLGRTAARAIETKIIGEAMEGWIMQLVENLKKGDTKTFEPYEMPESAQGMGLNDVPRGALGHWIEIKGKKIANYQLVVPSTWNLGPRCAANKPGPVEEALIGTPVADPKRPVEILRTVHSFDPCIACGVHVIDPQSNQVYKFKVV</sequence>
<dbReference type="GO" id="GO:0042597">
    <property type="term" value="C:periplasmic space"/>
    <property type="evidence" value="ECO:0007669"/>
    <property type="project" value="UniProtKB-SubCell"/>
</dbReference>
<evidence type="ECO:0000256" key="9">
    <source>
        <dbReference type="PIRSR" id="PIRSR601501-1"/>
    </source>
</evidence>
<accession>A0A3N1UE65</accession>
<feature type="binding site" evidence="9">
    <location>
        <position position="64"/>
    </location>
    <ligand>
        <name>Ni(2+)</name>
        <dbReference type="ChEBI" id="CHEBI:49786"/>
    </ligand>
</feature>
<dbReference type="GO" id="GO:0016151">
    <property type="term" value="F:nickel cation binding"/>
    <property type="evidence" value="ECO:0007669"/>
    <property type="project" value="InterPro"/>
</dbReference>
<dbReference type="EMBL" id="RJVA01000017">
    <property type="protein sequence ID" value="ROQ89524.1"/>
    <property type="molecule type" value="Genomic_DNA"/>
</dbReference>
<feature type="binding site" evidence="9">
    <location>
        <position position="64"/>
    </location>
    <ligand>
        <name>Fe cation</name>
        <dbReference type="ChEBI" id="CHEBI:24875"/>
    </ligand>
</feature>
<dbReference type="PANTHER" id="PTHR42958">
    <property type="entry name" value="HYDROGENASE-2 LARGE CHAIN"/>
    <property type="match status" value="1"/>
</dbReference>
<keyword evidence="8 10" id="KW-0560">Oxidoreductase</keyword>
<keyword evidence="5 9" id="KW-0533">Nickel</keyword>
<feature type="binding site" evidence="9">
    <location>
        <position position="528"/>
    </location>
    <ligand>
        <name>Fe cation</name>
        <dbReference type="ChEBI" id="CHEBI:24875"/>
    </ligand>
</feature>
<dbReference type="PROSITE" id="PS00507">
    <property type="entry name" value="NI_HGENASE_L_1"/>
    <property type="match status" value="1"/>
</dbReference>
<protein>
    <submittedName>
        <fullName evidence="11">[NiFe] hydrogenase large subunit</fullName>
    </submittedName>
</protein>
<dbReference type="InterPro" id="IPR029014">
    <property type="entry name" value="NiFe-Hase_large"/>
</dbReference>
<dbReference type="PROSITE" id="PS00508">
    <property type="entry name" value="NI_HGENASE_L_2"/>
    <property type="match status" value="1"/>
</dbReference>
<dbReference type="FunFam" id="1.10.645.10:FF:000002">
    <property type="entry name" value="Hydrogenase 2 large subunit"/>
    <property type="match status" value="1"/>
</dbReference>
<evidence type="ECO:0000313" key="12">
    <source>
        <dbReference type="Proteomes" id="UP000276223"/>
    </source>
</evidence>
<evidence type="ECO:0000256" key="3">
    <source>
        <dbReference type="ARBA" id="ARBA00009292"/>
    </source>
</evidence>
<evidence type="ECO:0000256" key="8">
    <source>
        <dbReference type="ARBA" id="ARBA00023002"/>
    </source>
</evidence>
<evidence type="ECO:0000313" key="11">
    <source>
        <dbReference type="EMBL" id="ROQ89524.1"/>
    </source>
</evidence>
<comment type="subcellular location">
    <subcellularLocation>
        <location evidence="2">Periplasm</location>
    </subcellularLocation>
</comment>